<accession>A0A1G4IYW1</accession>
<evidence type="ECO:0000256" key="2">
    <source>
        <dbReference type="ARBA" id="ARBA00022723"/>
    </source>
</evidence>
<dbReference type="PANTHER" id="PTHR46543">
    <property type="entry name" value="ZINC FINGER CCHC DOMAIN-CONTAINING PROTEIN 7"/>
    <property type="match status" value="1"/>
</dbReference>
<dbReference type="PROSITE" id="PS50158">
    <property type="entry name" value="ZF_CCHC"/>
    <property type="match status" value="3"/>
</dbReference>
<feature type="compositionally biased region" description="Basic and acidic residues" evidence="8">
    <location>
        <begin position="269"/>
        <end position="279"/>
    </location>
</feature>
<evidence type="ECO:0000256" key="5">
    <source>
        <dbReference type="ARBA" id="ARBA00022833"/>
    </source>
</evidence>
<dbReference type="AlphaFoldDB" id="A0A1G4IYW1"/>
<dbReference type="InterPro" id="IPR036875">
    <property type="entry name" value="Znf_CCHC_sf"/>
</dbReference>
<evidence type="ECO:0000256" key="3">
    <source>
        <dbReference type="ARBA" id="ARBA00022737"/>
    </source>
</evidence>
<sequence>MTSLLTETEPQDALPFIKDATPSFESNERILAPSIDEVDSNPDELRSIRGKGRYFGVTDPSDSNLDAEPKCNNCSQRGHFKRNCPHVICSYCGLMDDHYSQHCPRAIRCANCNGEGHYRSQCPHKWRRVFCTLCNSKKHARDRCPSIWRSYFLLDGNKRRVLPIHRIFCYNCGSKGHFGDDCFDERSSRVPNEDGSAFSGENLPQQVKENYFTHLERYRDDFSEDMSYHSRDIRQLQAPKHPKGKADDSMYEDDSSSSSRSRKSKKRSRNGEEYGDHSQSRYRNNASKSNFFPPPYQKSKPAPRPSSRGNLLPPTQNRKHPLDFPRSSKSQHQRFDY</sequence>
<dbReference type="InterPro" id="IPR016713">
    <property type="entry name" value="Air1/2_Saccharomycetales"/>
</dbReference>
<dbReference type="Gene3D" id="4.10.60.10">
    <property type="entry name" value="Zinc finger, CCHC-type"/>
    <property type="match status" value="2"/>
</dbReference>
<dbReference type="SUPFAM" id="SSF57756">
    <property type="entry name" value="Retrovirus zinc finger-like domains"/>
    <property type="match status" value="3"/>
</dbReference>
<dbReference type="GO" id="GO:0031499">
    <property type="term" value="C:TRAMP complex"/>
    <property type="evidence" value="ECO:0007669"/>
    <property type="project" value="TreeGrafter"/>
</dbReference>
<evidence type="ECO:0000313" key="11">
    <source>
        <dbReference type="Proteomes" id="UP000189911"/>
    </source>
</evidence>
<protein>
    <submittedName>
        <fullName evidence="10">LANO_0B06128g1_1</fullName>
    </submittedName>
</protein>
<evidence type="ECO:0000256" key="1">
    <source>
        <dbReference type="ARBA" id="ARBA00004123"/>
    </source>
</evidence>
<evidence type="ECO:0000256" key="6">
    <source>
        <dbReference type="ARBA" id="ARBA00023242"/>
    </source>
</evidence>
<dbReference type="PANTHER" id="PTHR46543:SF1">
    <property type="entry name" value="ZINC FINGER CCHC DOMAIN-CONTAINING PROTEIN 7"/>
    <property type="match status" value="1"/>
</dbReference>
<dbReference type="GO" id="GO:0071039">
    <property type="term" value="P:nuclear polyadenylation-dependent CUT catabolic process"/>
    <property type="evidence" value="ECO:0007669"/>
    <property type="project" value="TreeGrafter"/>
</dbReference>
<evidence type="ECO:0000259" key="9">
    <source>
        <dbReference type="PROSITE" id="PS50158"/>
    </source>
</evidence>
<gene>
    <name evidence="10" type="ORF">LANO_0B06128G</name>
</gene>
<dbReference type="PIRSF" id="PIRSF018162">
    <property type="entry name" value="PolyA_pol_Air1/2"/>
    <property type="match status" value="1"/>
</dbReference>
<name>A0A1G4IYW1_9SACH</name>
<dbReference type="GO" id="GO:0003723">
    <property type="term" value="F:RNA binding"/>
    <property type="evidence" value="ECO:0007669"/>
    <property type="project" value="TreeGrafter"/>
</dbReference>
<keyword evidence="11" id="KW-1185">Reference proteome</keyword>
<keyword evidence="2" id="KW-0479">Metal-binding</keyword>
<evidence type="ECO:0000256" key="7">
    <source>
        <dbReference type="PROSITE-ProRule" id="PRU00047"/>
    </source>
</evidence>
<evidence type="ECO:0000256" key="8">
    <source>
        <dbReference type="SAM" id="MobiDB-lite"/>
    </source>
</evidence>
<comment type="subcellular location">
    <subcellularLocation>
        <location evidence="1">Nucleus</location>
    </subcellularLocation>
</comment>
<feature type="domain" description="CCHC-type" evidence="9">
    <location>
        <begin position="70"/>
        <end position="85"/>
    </location>
</feature>
<proteinExistence type="predicted"/>
<dbReference type="GO" id="GO:0008270">
    <property type="term" value="F:zinc ion binding"/>
    <property type="evidence" value="ECO:0007669"/>
    <property type="project" value="UniProtKB-KW"/>
</dbReference>
<dbReference type="OrthoDB" id="7608935at2759"/>
<dbReference type="InterPro" id="IPR001878">
    <property type="entry name" value="Znf_CCHC"/>
</dbReference>
<feature type="domain" description="CCHC-type" evidence="9">
    <location>
        <begin position="169"/>
        <end position="182"/>
    </location>
</feature>
<reference evidence="11" key="1">
    <citation type="submission" date="2016-03" db="EMBL/GenBank/DDBJ databases">
        <authorList>
            <person name="Devillers Hugo."/>
        </authorList>
    </citation>
    <scope>NUCLEOTIDE SEQUENCE [LARGE SCALE GENOMIC DNA]</scope>
</reference>
<keyword evidence="6" id="KW-0539">Nucleus</keyword>
<keyword evidence="4 7" id="KW-0863">Zinc-finger</keyword>
<evidence type="ECO:0000256" key="4">
    <source>
        <dbReference type="ARBA" id="ARBA00022771"/>
    </source>
</evidence>
<dbReference type="GO" id="GO:0071038">
    <property type="term" value="P:TRAMP-dependent tRNA surveillance pathway"/>
    <property type="evidence" value="ECO:0007669"/>
    <property type="project" value="TreeGrafter"/>
</dbReference>
<dbReference type="GO" id="GO:0071036">
    <property type="term" value="P:nuclear polyadenylation-dependent snoRNA catabolic process"/>
    <property type="evidence" value="ECO:0007669"/>
    <property type="project" value="TreeGrafter"/>
</dbReference>
<feature type="region of interest" description="Disordered" evidence="8">
    <location>
        <begin position="230"/>
        <end position="337"/>
    </location>
</feature>
<dbReference type="InterPro" id="IPR051644">
    <property type="entry name" value="TRAMP_AT-DNA-binding"/>
</dbReference>
<dbReference type="GO" id="GO:0043633">
    <property type="term" value="P:polyadenylation-dependent RNA catabolic process"/>
    <property type="evidence" value="ECO:0007669"/>
    <property type="project" value="InterPro"/>
</dbReference>
<dbReference type="SMART" id="SM00343">
    <property type="entry name" value="ZnF_C2HC"/>
    <property type="match status" value="5"/>
</dbReference>
<dbReference type="Pfam" id="PF00098">
    <property type="entry name" value="zf-CCHC"/>
    <property type="match status" value="3"/>
</dbReference>
<dbReference type="GO" id="GO:0071031">
    <property type="term" value="P:nuclear mRNA surveillance of mRNA 3'-end processing"/>
    <property type="evidence" value="ECO:0007669"/>
    <property type="project" value="TreeGrafter"/>
</dbReference>
<keyword evidence="3" id="KW-0677">Repeat</keyword>
<dbReference type="InterPro" id="IPR049024">
    <property type="entry name" value="AIR2-like_ZnK4"/>
</dbReference>
<feature type="domain" description="CCHC-type" evidence="9">
    <location>
        <begin position="108"/>
        <end position="123"/>
    </location>
</feature>
<keyword evidence="5" id="KW-0862">Zinc</keyword>
<dbReference type="Proteomes" id="UP000189911">
    <property type="component" value="Chromosome B"/>
</dbReference>
<dbReference type="GO" id="GO:0071037">
    <property type="term" value="P:nuclear polyadenylation-dependent snRNA catabolic process"/>
    <property type="evidence" value="ECO:0007669"/>
    <property type="project" value="TreeGrafter"/>
</dbReference>
<dbReference type="EMBL" id="LT598450">
    <property type="protein sequence ID" value="SCU82412.1"/>
    <property type="molecule type" value="Genomic_DNA"/>
</dbReference>
<feature type="compositionally biased region" description="Polar residues" evidence="8">
    <location>
        <begin position="307"/>
        <end position="316"/>
    </location>
</feature>
<evidence type="ECO:0000313" key="10">
    <source>
        <dbReference type="EMBL" id="SCU82412.1"/>
    </source>
</evidence>
<dbReference type="Pfam" id="PF21759">
    <property type="entry name" value="AIR2-like_ZnK4"/>
    <property type="match status" value="1"/>
</dbReference>
<dbReference type="GO" id="GO:0071035">
    <property type="term" value="P:nuclear polyadenylation-dependent rRNA catabolic process"/>
    <property type="evidence" value="ECO:0007669"/>
    <property type="project" value="TreeGrafter"/>
</dbReference>
<organism evidence="10 11">
    <name type="scientific">Lachancea nothofagi CBS 11611</name>
    <dbReference type="NCBI Taxonomy" id="1266666"/>
    <lineage>
        <taxon>Eukaryota</taxon>
        <taxon>Fungi</taxon>
        <taxon>Dikarya</taxon>
        <taxon>Ascomycota</taxon>
        <taxon>Saccharomycotina</taxon>
        <taxon>Saccharomycetes</taxon>
        <taxon>Saccharomycetales</taxon>
        <taxon>Saccharomycetaceae</taxon>
        <taxon>Lachancea</taxon>
    </lineage>
</organism>
<feature type="compositionally biased region" description="Polar residues" evidence="8">
    <location>
        <begin position="281"/>
        <end position="290"/>
    </location>
</feature>